<dbReference type="GO" id="GO:0016881">
    <property type="term" value="F:acid-amino acid ligase activity"/>
    <property type="evidence" value="ECO:0007669"/>
    <property type="project" value="InterPro"/>
</dbReference>
<gene>
    <name evidence="12" type="ORF">MJG50_11250</name>
</gene>
<comment type="caution">
    <text evidence="12">The sequence shown here is derived from an EMBL/GenBank/DDBJ whole genome shotgun (WGS) entry which is preliminary data.</text>
</comment>
<evidence type="ECO:0000256" key="3">
    <source>
        <dbReference type="ARBA" id="ARBA00022618"/>
    </source>
</evidence>
<keyword evidence="6 8" id="KW-0131">Cell cycle</keyword>
<dbReference type="EMBL" id="JAKTTI010000016">
    <property type="protein sequence ID" value="MCH1625907.1"/>
    <property type="molecule type" value="Genomic_DNA"/>
</dbReference>
<dbReference type="PANTHER" id="PTHR23135">
    <property type="entry name" value="MUR LIGASE FAMILY MEMBER"/>
    <property type="match status" value="1"/>
</dbReference>
<comment type="similarity">
    <text evidence="2">Belongs to the MurCDEF family. MurE subfamily.</text>
</comment>
<organism evidence="12 13">
    <name type="scientific">Fredinandcohnia quinoae</name>
    <dbReference type="NCBI Taxonomy" id="2918902"/>
    <lineage>
        <taxon>Bacteria</taxon>
        <taxon>Bacillati</taxon>
        <taxon>Bacillota</taxon>
        <taxon>Bacilli</taxon>
        <taxon>Bacillales</taxon>
        <taxon>Bacillaceae</taxon>
        <taxon>Fredinandcohnia</taxon>
    </lineage>
</organism>
<evidence type="ECO:0000256" key="7">
    <source>
        <dbReference type="ARBA" id="ARBA00023316"/>
    </source>
</evidence>
<evidence type="ECO:0000256" key="4">
    <source>
        <dbReference type="ARBA" id="ARBA00022960"/>
    </source>
</evidence>
<dbReference type="PANTHER" id="PTHR23135:SF4">
    <property type="entry name" value="UDP-N-ACETYLMURAMOYL-L-ALANYL-D-GLUTAMATE--2,6-DIAMINOPIMELATE LIGASE MURE HOMOLOG, CHLOROPLASTIC"/>
    <property type="match status" value="1"/>
</dbReference>
<comment type="pathway">
    <text evidence="1 8">Cell wall biogenesis; peptidoglycan biosynthesis.</text>
</comment>
<dbReference type="SUPFAM" id="SSF53623">
    <property type="entry name" value="MurD-like peptide ligases, catalytic domain"/>
    <property type="match status" value="1"/>
</dbReference>
<feature type="domain" description="Mur ligase N-terminal catalytic" evidence="9">
    <location>
        <begin position="23"/>
        <end position="94"/>
    </location>
</feature>
<keyword evidence="3 8" id="KW-0132">Cell division</keyword>
<keyword evidence="5 8" id="KW-0573">Peptidoglycan synthesis</keyword>
<evidence type="ECO:0000256" key="2">
    <source>
        <dbReference type="ARBA" id="ARBA00005898"/>
    </source>
</evidence>
<comment type="subcellular location">
    <subcellularLocation>
        <location evidence="8">Cytoplasm</location>
    </subcellularLocation>
</comment>
<evidence type="ECO:0000313" key="13">
    <source>
        <dbReference type="Proteomes" id="UP001431131"/>
    </source>
</evidence>
<evidence type="ECO:0000259" key="11">
    <source>
        <dbReference type="Pfam" id="PF08245"/>
    </source>
</evidence>
<feature type="domain" description="Mur ligase central" evidence="11">
    <location>
        <begin position="108"/>
        <end position="319"/>
    </location>
</feature>
<keyword evidence="4 8" id="KW-0133">Cell shape</keyword>
<name>A0AAW5DZ33_9BACI</name>
<dbReference type="GO" id="GO:0009252">
    <property type="term" value="P:peptidoglycan biosynthetic process"/>
    <property type="evidence" value="ECO:0007669"/>
    <property type="project" value="UniProtKB-KW"/>
</dbReference>
<sequence length="531" mass="59172">MLSLKKLLQSIEVKEAFNEKDVTISGISYHSGKVTDGHLFVCIKGYKTDGHKYIQQAIANGAVAIVVEDYQEEIELPQYVVENGRIALARLGAYFYGFPSAKMNMIGITATNGKTTTSFMTNAILENEGFRTGLIGTVSVKIDDVSIPSELTTPESLDLQNYLNQMVDKDISHVTMEVSSSALELHRVESVEYDIVTFNNISREHIDSHGSFERYVEIKSGLIRNASEKSFAVLNLDDPYSASLVDKTKANVITFGVENKEGHLTCKNLDLTTGRAKFTVQILKPIKRFDFEYGPGEFDVELAVPGLHSVHNSMVAITIGLLCGVSIETIQHSLKTFGGVERRFEFIFEDDIKVIDDHFANAGNINVTLQTLQYMDYEKLHLVYAIRGERGPTVNRENAETIAKWSSMLGFNEIIATKSVSHVTSKDRVTDEETQVFEEVMSQADIKVNMYDELPEAINQALHEANPGDLVLLAGCQGMDYGAGIALQQLTQLNKDIPVGKLFYPIRNRVAGVSEEQREIILQHVFHKTQK</sequence>
<protein>
    <submittedName>
        <fullName evidence="12">UDP-N-acetylmuramoyl-L-alanyl-D-glutamate--2, 6-diaminopimelate ligase</fullName>
    </submittedName>
</protein>
<proteinExistence type="inferred from homology"/>
<evidence type="ECO:0000256" key="5">
    <source>
        <dbReference type="ARBA" id="ARBA00022984"/>
    </source>
</evidence>
<dbReference type="NCBIfam" id="TIGR01085">
    <property type="entry name" value="murE"/>
    <property type="match status" value="1"/>
</dbReference>
<evidence type="ECO:0000259" key="10">
    <source>
        <dbReference type="Pfam" id="PF02875"/>
    </source>
</evidence>
<dbReference type="Pfam" id="PF08245">
    <property type="entry name" value="Mur_ligase_M"/>
    <property type="match status" value="1"/>
</dbReference>
<dbReference type="InterPro" id="IPR036615">
    <property type="entry name" value="Mur_ligase_C_dom_sf"/>
</dbReference>
<keyword evidence="13" id="KW-1185">Reference proteome</keyword>
<keyword evidence="12" id="KW-0436">Ligase</keyword>
<dbReference type="GO" id="GO:0008360">
    <property type="term" value="P:regulation of cell shape"/>
    <property type="evidence" value="ECO:0007669"/>
    <property type="project" value="UniProtKB-KW"/>
</dbReference>
<evidence type="ECO:0000256" key="6">
    <source>
        <dbReference type="ARBA" id="ARBA00023306"/>
    </source>
</evidence>
<dbReference type="InterPro" id="IPR035911">
    <property type="entry name" value="MurE/MurF_N"/>
</dbReference>
<dbReference type="InterPro" id="IPR000713">
    <property type="entry name" value="Mur_ligase_N"/>
</dbReference>
<dbReference type="InterPro" id="IPR005761">
    <property type="entry name" value="UDP-N-AcMur-Glu-dNH2Pim_ligase"/>
</dbReference>
<dbReference type="Gene3D" id="3.90.190.20">
    <property type="entry name" value="Mur ligase, C-terminal domain"/>
    <property type="match status" value="1"/>
</dbReference>
<dbReference type="Gene3D" id="3.40.1390.10">
    <property type="entry name" value="MurE/MurF, N-terminal domain"/>
    <property type="match status" value="1"/>
</dbReference>
<keyword evidence="7 8" id="KW-0961">Cell wall biogenesis/degradation</keyword>
<evidence type="ECO:0000256" key="1">
    <source>
        <dbReference type="ARBA" id="ARBA00004752"/>
    </source>
</evidence>
<dbReference type="GO" id="GO:0005524">
    <property type="term" value="F:ATP binding"/>
    <property type="evidence" value="ECO:0007669"/>
    <property type="project" value="InterPro"/>
</dbReference>
<dbReference type="SUPFAM" id="SSF53244">
    <property type="entry name" value="MurD-like peptide ligases, peptide-binding domain"/>
    <property type="match status" value="1"/>
</dbReference>
<dbReference type="InterPro" id="IPR036565">
    <property type="entry name" value="Mur-like_cat_sf"/>
</dbReference>
<reference evidence="12" key="1">
    <citation type="submission" date="2022-02" db="EMBL/GenBank/DDBJ databases">
        <title>Fredinandcohnia quinoae sp. nov. isolated from Chenopodium quinoa seeds.</title>
        <authorList>
            <person name="Saati-Santamaria Z."/>
            <person name="Flores-Felix J.D."/>
            <person name="Igual J.M."/>
            <person name="Velazquez E."/>
            <person name="Garcia-Fraile P."/>
            <person name="Martinez-Molina E."/>
        </authorList>
    </citation>
    <scope>NUCLEOTIDE SEQUENCE</scope>
    <source>
        <strain evidence="12">SECRCQ15</strain>
    </source>
</reference>
<feature type="domain" description="Mur ligase C-terminal" evidence="10">
    <location>
        <begin position="342"/>
        <end position="475"/>
    </location>
</feature>
<accession>A0AAW5DZ33</accession>
<dbReference type="Pfam" id="PF02875">
    <property type="entry name" value="Mur_ligase_C"/>
    <property type="match status" value="1"/>
</dbReference>
<dbReference type="InterPro" id="IPR004101">
    <property type="entry name" value="Mur_ligase_C"/>
</dbReference>
<dbReference type="Proteomes" id="UP001431131">
    <property type="component" value="Unassembled WGS sequence"/>
</dbReference>
<dbReference type="GO" id="GO:0051301">
    <property type="term" value="P:cell division"/>
    <property type="evidence" value="ECO:0007669"/>
    <property type="project" value="UniProtKB-KW"/>
</dbReference>
<evidence type="ECO:0000259" key="9">
    <source>
        <dbReference type="Pfam" id="PF01225"/>
    </source>
</evidence>
<dbReference type="RefSeq" id="WP_240255818.1">
    <property type="nucleotide sequence ID" value="NZ_JAKTTI010000016.1"/>
</dbReference>
<dbReference type="GO" id="GO:0005737">
    <property type="term" value="C:cytoplasm"/>
    <property type="evidence" value="ECO:0007669"/>
    <property type="project" value="UniProtKB-SubCell"/>
</dbReference>
<dbReference type="Gene3D" id="3.40.1190.10">
    <property type="entry name" value="Mur-like, catalytic domain"/>
    <property type="match status" value="1"/>
</dbReference>
<dbReference type="Pfam" id="PF01225">
    <property type="entry name" value="Mur_ligase"/>
    <property type="match status" value="1"/>
</dbReference>
<dbReference type="GO" id="GO:0071555">
    <property type="term" value="P:cell wall organization"/>
    <property type="evidence" value="ECO:0007669"/>
    <property type="project" value="UniProtKB-KW"/>
</dbReference>
<dbReference type="InterPro" id="IPR013221">
    <property type="entry name" value="Mur_ligase_cen"/>
</dbReference>
<dbReference type="SUPFAM" id="SSF63418">
    <property type="entry name" value="MurE/MurF N-terminal domain"/>
    <property type="match status" value="1"/>
</dbReference>
<evidence type="ECO:0000313" key="12">
    <source>
        <dbReference type="EMBL" id="MCH1625907.1"/>
    </source>
</evidence>
<evidence type="ECO:0000256" key="8">
    <source>
        <dbReference type="RuleBase" id="RU004135"/>
    </source>
</evidence>
<dbReference type="AlphaFoldDB" id="A0AAW5DZ33"/>